<dbReference type="GO" id="GO:0019752">
    <property type="term" value="P:carboxylic acid metabolic process"/>
    <property type="evidence" value="ECO:0007669"/>
    <property type="project" value="InterPro"/>
</dbReference>
<comment type="subunit">
    <text evidence="3">Homodimer.</text>
</comment>
<dbReference type="InterPro" id="IPR015421">
    <property type="entry name" value="PyrdxlP-dep_Trfase_major"/>
</dbReference>
<dbReference type="GO" id="GO:0005737">
    <property type="term" value="C:cytoplasm"/>
    <property type="evidence" value="ECO:0007669"/>
    <property type="project" value="TreeGrafter"/>
</dbReference>
<evidence type="ECO:0000256" key="12">
    <source>
        <dbReference type="ARBA" id="ARBA00041275"/>
    </source>
</evidence>
<sequence length="432" mass="48950">MNSGEFRRRGKEMVDFVADYLEGIEGRQVYPDVEPGYLRPLIPTSAPEEPDTFEDILNDVEKIIMPGVTHWHSPYFFAYFPTANSYPALLADILCGAIGCIGFSWAASPACTELETVMMDWLGKMLKLPEAFLAGQVGEGGGVIQGSASEATLMALLAARTKVVRRLQAASPGLTQGAIMEKLVAYSSDQLVATLGTTSCCSFDNLLEVGPICNEENMWLHIDAAYAGSSFICPEFRHLLNGVEFADSFNFNPHKWLLVNFDCSAMWVKKRTDLIGAFKLDPLYLKHSHQDSGLITDYRHWQLPLGRRFRSLKMWFVFRMYGVKGLQAYIRKHVQLAREFECLVRQDPRFEICAEVTLGLVCFRLKGSNKLNEDLLERINSAKKIHLVPCHLRDKFVLRFAICSRSVELTHVQRSWEHIRQLTTDLLRAQRD</sequence>
<comment type="function">
    <text evidence="8">Catalyzes the decarboxylation of L-3,4-dihydroxyphenylalanine (DOPA) to dopamine and L-5-hydroxytryptophan to serotonin.</text>
</comment>
<keyword evidence="7 14" id="KW-0456">Lyase</keyword>
<feature type="modified residue" description="N6-(pyridoxal phosphate)lysine" evidence="13">
    <location>
        <position position="255"/>
    </location>
</feature>
<evidence type="ECO:0000256" key="9">
    <source>
        <dbReference type="ARBA" id="ARBA00037889"/>
    </source>
</evidence>
<dbReference type="Pfam" id="PF00282">
    <property type="entry name" value="Pyridoxal_deC"/>
    <property type="match status" value="2"/>
</dbReference>
<comment type="cofactor">
    <cofactor evidence="1 13 14">
        <name>pyridoxal 5'-phosphate</name>
        <dbReference type="ChEBI" id="CHEBI:597326"/>
    </cofactor>
</comment>
<dbReference type="Gene3D" id="1.20.1340.10">
    <property type="entry name" value="dopa decarboxylase, N-terminal domain"/>
    <property type="match status" value="1"/>
</dbReference>
<dbReference type="EC" id="4.1.1.28" evidence="10"/>
<evidence type="ECO:0000256" key="1">
    <source>
        <dbReference type="ARBA" id="ARBA00001933"/>
    </source>
</evidence>
<keyword evidence="6 13" id="KW-0663">Pyridoxal phosphate</keyword>
<dbReference type="GO" id="GO:0006520">
    <property type="term" value="P:amino acid metabolic process"/>
    <property type="evidence" value="ECO:0007669"/>
    <property type="project" value="InterPro"/>
</dbReference>
<evidence type="ECO:0000256" key="5">
    <source>
        <dbReference type="ARBA" id="ARBA00022793"/>
    </source>
</evidence>
<dbReference type="GO" id="GO:0004058">
    <property type="term" value="F:aromatic-L-amino-acid decarboxylase activity"/>
    <property type="evidence" value="ECO:0007669"/>
    <property type="project" value="UniProtKB-EC"/>
</dbReference>
<accession>A0A8C7BMC7</accession>
<name>A0A8C7BMC7_NEOVI</name>
<proteinExistence type="inferred from homology"/>
<dbReference type="GO" id="GO:0042423">
    <property type="term" value="P:catecholamine biosynthetic process"/>
    <property type="evidence" value="ECO:0007669"/>
    <property type="project" value="UniProtKB-KW"/>
</dbReference>
<comment type="similarity">
    <text evidence="2 14">Belongs to the group II decarboxylase family.</text>
</comment>
<dbReference type="PRINTS" id="PR00800">
    <property type="entry name" value="YHDCRBOXLASE"/>
</dbReference>
<evidence type="ECO:0000256" key="11">
    <source>
        <dbReference type="ARBA" id="ARBA00040968"/>
    </source>
</evidence>
<evidence type="ECO:0000256" key="6">
    <source>
        <dbReference type="ARBA" id="ARBA00022898"/>
    </source>
</evidence>
<dbReference type="CDD" id="cd06450">
    <property type="entry name" value="DOPA_deC_like"/>
    <property type="match status" value="1"/>
</dbReference>
<dbReference type="InterPro" id="IPR015422">
    <property type="entry name" value="PyrdxlP-dep_Trfase_small"/>
</dbReference>
<dbReference type="AlphaFoldDB" id="A0A8C7BMC7"/>
<reference evidence="15" key="2">
    <citation type="submission" date="2025-09" db="UniProtKB">
        <authorList>
            <consortium name="Ensembl"/>
        </authorList>
    </citation>
    <scope>IDENTIFICATION</scope>
</reference>
<dbReference type="PANTHER" id="PTHR11999:SF167">
    <property type="entry name" value="AROMATIC-L-AMINO-ACID DECARBOXYLASE"/>
    <property type="match status" value="1"/>
</dbReference>
<dbReference type="Proteomes" id="UP000694425">
    <property type="component" value="Unplaced"/>
</dbReference>
<keyword evidence="5" id="KW-0210">Decarboxylase</keyword>
<dbReference type="GO" id="GO:0030170">
    <property type="term" value="F:pyridoxal phosphate binding"/>
    <property type="evidence" value="ECO:0007669"/>
    <property type="project" value="InterPro"/>
</dbReference>
<dbReference type="GO" id="GO:0042427">
    <property type="term" value="P:serotonin biosynthetic process"/>
    <property type="evidence" value="ECO:0007669"/>
    <property type="project" value="TreeGrafter"/>
</dbReference>
<dbReference type="InterPro" id="IPR010977">
    <property type="entry name" value="Aromatic_deC"/>
</dbReference>
<dbReference type="Ensembl" id="ENSNVIT00000027330.1">
    <property type="protein sequence ID" value="ENSNVIP00000023528.1"/>
    <property type="gene ID" value="ENSNVIG00000018036.1"/>
</dbReference>
<evidence type="ECO:0000256" key="3">
    <source>
        <dbReference type="ARBA" id="ARBA00011738"/>
    </source>
</evidence>
<dbReference type="SUPFAM" id="SSF53383">
    <property type="entry name" value="PLP-dependent transferases"/>
    <property type="match status" value="1"/>
</dbReference>
<evidence type="ECO:0000256" key="14">
    <source>
        <dbReference type="RuleBase" id="RU000382"/>
    </source>
</evidence>
<dbReference type="Gene3D" id="3.90.1150.10">
    <property type="entry name" value="Aspartate Aminotransferase, domain 1"/>
    <property type="match status" value="1"/>
</dbReference>
<evidence type="ECO:0000313" key="15">
    <source>
        <dbReference type="Ensembl" id="ENSNVIP00000023528.1"/>
    </source>
</evidence>
<evidence type="ECO:0000313" key="16">
    <source>
        <dbReference type="Proteomes" id="UP000694425"/>
    </source>
</evidence>
<dbReference type="InterPro" id="IPR015424">
    <property type="entry name" value="PyrdxlP-dep_Trfase"/>
</dbReference>
<dbReference type="InterPro" id="IPR021115">
    <property type="entry name" value="Pyridoxal-P_BS"/>
</dbReference>
<comment type="pathway">
    <text evidence="9">Catecholamine biosynthesis; dopamine biosynthesis; dopamine from L-tyrosine: step 2/2.</text>
</comment>
<keyword evidence="16" id="KW-1185">Reference proteome</keyword>
<dbReference type="FunFam" id="3.90.1150.10:FF:000018">
    <property type="entry name" value="Histidine decarboxylase"/>
    <property type="match status" value="1"/>
</dbReference>
<evidence type="ECO:0000256" key="2">
    <source>
        <dbReference type="ARBA" id="ARBA00009533"/>
    </source>
</evidence>
<gene>
    <name evidence="15" type="primary">DDC</name>
</gene>
<dbReference type="Gene3D" id="3.40.640.10">
    <property type="entry name" value="Type I PLP-dependent aspartate aminotransferase-like (Major domain)"/>
    <property type="match status" value="2"/>
</dbReference>
<dbReference type="GeneTree" id="ENSGT00940000156004"/>
<evidence type="ECO:0000256" key="7">
    <source>
        <dbReference type="ARBA" id="ARBA00023239"/>
    </source>
</evidence>
<organism evidence="15 16">
    <name type="scientific">Neovison vison</name>
    <name type="common">American mink</name>
    <name type="synonym">Mustela vison</name>
    <dbReference type="NCBI Taxonomy" id="452646"/>
    <lineage>
        <taxon>Eukaryota</taxon>
        <taxon>Metazoa</taxon>
        <taxon>Chordata</taxon>
        <taxon>Craniata</taxon>
        <taxon>Vertebrata</taxon>
        <taxon>Euteleostomi</taxon>
        <taxon>Mammalia</taxon>
        <taxon>Eutheria</taxon>
        <taxon>Laurasiatheria</taxon>
        <taxon>Carnivora</taxon>
        <taxon>Caniformia</taxon>
        <taxon>Musteloidea</taxon>
        <taxon>Mustelidae</taxon>
        <taxon>Mustelinae</taxon>
        <taxon>Neogale</taxon>
    </lineage>
</organism>
<dbReference type="FunFam" id="1.20.1340.10:FF:000001">
    <property type="entry name" value="Histidine decarboxylase"/>
    <property type="match status" value="1"/>
</dbReference>
<keyword evidence="4" id="KW-0127">Catecholamine biosynthesis</keyword>
<dbReference type="InterPro" id="IPR002129">
    <property type="entry name" value="PyrdxlP-dep_de-COase"/>
</dbReference>
<protein>
    <recommendedName>
        <fullName evidence="11">Aromatic-L-amino-acid decarboxylase</fullName>
        <ecNumber evidence="10">4.1.1.28</ecNumber>
    </recommendedName>
    <alternativeName>
        <fullName evidence="12">DOPA decarboxylase</fullName>
    </alternativeName>
</protein>
<evidence type="ECO:0000256" key="4">
    <source>
        <dbReference type="ARBA" id="ARBA00022584"/>
    </source>
</evidence>
<dbReference type="PROSITE" id="PS00392">
    <property type="entry name" value="DDC_GAD_HDC_YDC"/>
    <property type="match status" value="1"/>
</dbReference>
<reference evidence="15" key="1">
    <citation type="submission" date="2025-08" db="UniProtKB">
        <authorList>
            <consortium name="Ensembl"/>
        </authorList>
    </citation>
    <scope>IDENTIFICATION</scope>
</reference>
<dbReference type="PANTHER" id="PTHR11999">
    <property type="entry name" value="GROUP II PYRIDOXAL-5-PHOSPHATE DECARBOXYLASE"/>
    <property type="match status" value="1"/>
</dbReference>
<evidence type="ECO:0000256" key="8">
    <source>
        <dbReference type="ARBA" id="ARBA00037256"/>
    </source>
</evidence>
<evidence type="ECO:0000256" key="10">
    <source>
        <dbReference type="ARBA" id="ARBA00038886"/>
    </source>
</evidence>
<evidence type="ECO:0000256" key="13">
    <source>
        <dbReference type="PIRSR" id="PIRSR602129-50"/>
    </source>
</evidence>